<comment type="caution">
    <text evidence="2">The sequence shown here is derived from an EMBL/GenBank/DDBJ whole genome shotgun (WGS) entry which is preliminary data.</text>
</comment>
<dbReference type="Gene3D" id="3.40.50.1820">
    <property type="entry name" value="alpha/beta hydrolase"/>
    <property type="match status" value="2"/>
</dbReference>
<evidence type="ECO:0000256" key="1">
    <source>
        <dbReference type="SAM" id="SignalP"/>
    </source>
</evidence>
<evidence type="ECO:0000313" key="3">
    <source>
        <dbReference type="Proteomes" id="UP000462621"/>
    </source>
</evidence>
<dbReference type="InterPro" id="IPR029058">
    <property type="entry name" value="AB_hydrolase_fold"/>
</dbReference>
<evidence type="ECO:0000313" key="2">
    <source>
        <dbReference type="EMBL" id="MZI94523.1"/>
    </source>
</evidence>
<keyword evidence="3" id="KW-1185">Reference proteome</keyword>
<dbReference type="SUPFAM" id="SSF53474">
    <property type="entry name" value="alpha/beta-Hydrolases"/>
    <property type="match status" value="1"/>
</dbReference>
<feature type="chain" id="PRO_5031362524" evidence="1">
    <location>
        <begin position="23"/>
        <end position="364"/>
    </location>
</feature>
<dbReference type="Proteomes" id="UP000462621">
    <property type="component" value="Unassembled WGS sequence"/>
</dbReference>
<organism evidence="2 3">
    <name type="scientific">Vibrio eleionomae</name>
    <dbReference type="NCBI Taxonomy" id="2653505"/>
    <lineage>
        <taxon>Bacteria</taxon>
        <taxon>Pseudomonadati</taxon>
        <taxon>Pseudomonadota</taxon>
        <taxon>Gammaproteobacteria</taxon>
        <taxon>Vibrionales</taxon>
        <taxon>Vibrionaceae</taxon>
        <taxon>Vibrio</taxon>
    </lineage>
</organism>
<dbReference type="EMBL" id="WEKT01000031">
    <property type="protein sequence ID" value="MZI94523.1"/>
    <property type="molecule type" value="Genomic_DNA"/>
</dbReference>
<name>A0A7X4RVG6_9VIBR</name>
<gene>
    <name evidence="2" type="ORF">F9817_15095</name>
</gene>
<feature type="signal peptide" evidence="1">
    <location>
        <begin position="1"/>
        <end position="22"/>
    </location>
</feature>
<accession>A0A7X4RVG6</accession>
<protein>
    <submittedName>
        <fullName evidence="2">Poly(3-hydroxybutyrate) depolymerase</fullName>
    </submittedName>
</protein>
<sequence>MNRWVISAFVGGASLVCSLANALPTLTETHALPAYHALSGESSVSGLSSGGFMAAQFHVAYSHSLIGAGVVAGGPWDCAGANSLAAPAFNAISQCMNPDYYQTRLPNIEHLAALAQRAAQRGDIDSLADLRSDHVYLFSGSKDNIVVPAVVHATEQFYEAVGIPAQSIIFNHTIAAGHGFITDKKTDNQCGKTAAPYINNCHLDLAQQILETIYGPLNPPANSISGHLVMFDQQPFVPGVSDKQRQQSYLADKGYVYIPTSCDTDDCRVHIAFHGCEQNAGTVGTYYISETGYMEMAETNDLIVLFPQVKKGVMNPHGCWDFWGYTSNNMPPYQYYTKRAPQMAAIKAMLDRLTSAEVTARIVR</sequence>
<dbReference type="RefSeq" id="WP_161157005.1">
    <property type="nucleotide sequence ID" value="NZ_WEKT01000031.1"/>
</dbReference>
<dbReference type="PANTHER" id="PTHR42972:SF8">
    <property type="entry name" value="POLYHYDROXYBUTYRATE DEPOLYMERASE"/>
    <property type="match status" value="1"/>
</dbReference>
<dbReference type="AlphaFoldDB" id="A0A7X4RVG6"/>
<proteinExistence type="predicted"/>
<dbReference type="PANTHER" id="PTHR42972">
    <property type="entry name" value="TOL-PAL SYSTEM PROTEIN TOLB"/>
    <property type="match status" value="1"/>
</dbReference>
<keyword evidence="1" id="KW-0732">Signal</keyword>
<reference evidence="2 3" key="1">
    <citation type="submission" date="2019-10" db="EMBL/GenBank/DDBJ databases">
        <title>Vibrio sp. nov. isolated from a shrimp pond.</title>
        <authorList>
            <person name="Gomez-Gil B."/>
            <person name="Enciso-Ibarra J."/>
            <person name="Enciso-Ibarra K."/>
            <person name="Bolan-Mejia C."/>
        </authorList>
    </citation>
    <scope>NUCLEOTIDE SEQUENCE [LARGE SCALE GENOMIC DNA]</scope>
    <source>
        <strain evidence="2 3">CAIM 722</strain>
    </source>
</reference>